<dbReference type="Gene3D" id="3.90.105.20">
    <property type="match status" value="1"/>
</dbReference>
<dbReference type="GO" id="GO:0005737">
    <property type="term" value="C:cytoplasm"/>
    <property type="evidence" value="ECO:0007669"/>
    <property type="project" value="UniProtKB-SubCell"/>
</dbReference>
<dbReference type="GO" id="GO:0000027">
    <property type="term" value="P:ribosomal large subunit assembly"/>
    <property type="evidence" value="ECO:0007669"/>
    <property type="project" value="InterPro"/>
</dbReference>
<dbReference type="Proteomes" id="UP000310689">
    <property type="component" value="Unassembled WGS sequence"/>
</dbReference>
<evidence type="ECO:0000313" key="8">
    <source>
        <dbReference type="EMBL" id="TIB36014.1"/>
    </source>
</evidence>
<organism evidence="8 9">
    <name type="scientific">Wallemia ichthyophaga</name>
    <dbReference type="NCBI Taxonomy" id="245174"/>
    <lineage>
        <taxon>Eukaryota</taxon>
        <taxon>Fungi</taxon>
        <taxon>Dikarya</taxon>
        <taxon>Basidiomycota</taxon>
        <taxon>Wallemiomycotina</taxon>
        <taxon>Wallemiomycetes</taxon>
        <taxon>Wallemiales</taxon>
        <taxon>Wallemiaceae</taxon>
        <taxon>Wallemia</taxon>
    </lineage>
</organism>
<dbReference type="CDD" id="cd05796">
    <property type="entry name" value="Ribosomal_P0_like"/>
    <property type="match status" value="1"/>
</dbReference>
<keyword evidence="5 6" id="KW-0539">Nucleus</keyword>
<dbReference type="InterPro" id="IPR051742">
    <property type="entry name" value="Ribosome_Assembly_uL10"/>
</dbReference>
<comment type="subunit">
    <text evidence="3 6">Associates with the pre-60S ribosomal particle.</text>
</comment>
<evidence type="ECO:0000256" key="3">
    <source>
        <dbReference type="ARBA" id="ARBA00011117"/>
    </source>
</evidence>
<name>A0A4T0F2C6_WALIC</name>
<comment type="caution">
    <text evidence="8">The sequence shown here is derived from an EMBL/GenBank/DDBJ whole genome shotgun (WGS) entry which is preliminary data.</text>
</comment>
<evidence type="ECO:0000256" key="1">
    <source>
        <dbReference type="ARBA" id="ARBA00004046"/>
    </source>
</evidence>
<comment type="subcellular location">
    <subcellularLocation>
        <location evidence="6">Cytoplasm</location>
    </subcellularLocation>
    <subcellularLocation>
        <location evidence="6">Nucleus</location>
        <location evidence="6">Nucleolus</location>
    </subcellularLocation>
</comment>
<evidence type="ECO:0000256" key="6">
    <source>
        <dbReference type="RuleBase" id="RU364039"/>
    </source>
</evidence>
<feature type="domain" description="Large ribosomal subunit protein uL10-like insertion" evidence="7">
    <location>
        <begin position="126"/>
        <end position="202"/>
    </location>
</feature>
<dbReference type="InterPro" id="IPR043141">
    <property type="entry name" value="Ribosomal_uL10-like_sf"/>
</dbReference>
<dbReference type="GO" id="GO:0005730">
    <property type="term" value="C:nucleolus"/>
    <property type="evidence" value="ECO:0007669"/>
    <property type="project" value="UniProtKB-SubCell"/>
</dbReference>
<comment type="function">
    <text evidence="1 6">Component of the ribosome assembly machinery. Nuclear paralog of the ribosomal protein P0, it binds pre-60S subunits at an early stage of assembly in the nucleolus, and is replaced by P0 in cytoplasmic pre-60S subunits and mature 80S ribosomes.</text>
</comment>
<evidence type="ECO:0000256" key="5">
    <source>
        <dbReference type="ARBA" id="ARBA00023242"/>
    </source>
</evidence>
<keyword evidence="6" id="KW-0690">Ribosome biogenesis</keyword>
<gene>
    <name evidence="8" type="ORF">E3P86_02593</name>
</gene>
<dbReference type="SUPFAM" id="SSF160369">
    <property type="entry name" value="Ribosomal protein L10-like"/>
    <property type="match status" value="1"/>
</dbReference>
<sequence>MPKSRRNKLVSLTETEKKTREHKEALVDLIRQAADDNKYCWIIEAGDMRNSGLKDVRAAWKGTGRLFFGRLKVMALALGTTPETSHKPELYRLSELLTGSAGLFFTNWDEKEVKEWFDDFSKPDFARTGNVATSTVELDEGPVIHRPSGDTLPHTLEPALRKLGLSTSLLKGVPTLLSPHTICKEGQTLSAEQAQILKHLGIMMSTFKLQVKAHWNEGNAGEGEIQVLDKDVQMS</sequence>
<dbReference type="InterPro" id="IPR033867">
    <property type="entry name" value="Mrt4"/>
</dbReference>
<reference evidence="8 9" key="1">
    <citation type="submission" date="2019-03" db="EMBL/GenBank/DDBJ databases">
        <title>Sequencing 23 genomes of Wallemia ichthyophaga.</title>
        <authorList>
            <person name="Gostincar C."/>
        </authorList>
    </citation>
    <scope>NUCLEOTIDE SEQUENCE [LARGE SCALE GENOMIC DNA]</scope>
    <source>
        <strain evidence="8 9">EXF-6200</strain>
    </source>
</reference>
<dbReference type="AlphaFoldDB" id="A0A4T0F2C6"/>
<dbReference type="Gene3D" id="3.30.70.1730">
    <property type="match status" value="1"/>
</dbReference>
<dbReference type="FunFam" id="3.90.105.20:FF:000003">
    <property type="entry name" value="Ribosome assembly factor mrt4"/>
    <property type="match status" value="1"/>
</dbReference>
<protein>
    <recommendedName>
        <fullName evidence="6">Ribosome assembly factor mrt4</fullName>
    </recommendedName>
</protein>
<dbReference type="GO" id="GO:0030687">
    <property type="term" value="C:preribosome, large subunit precursor"/>
    <property type="evidence" value="ECO:0007669"/>
    <property type="project" value="TreeGrafter"/>
</dbReference>
<evidence type="ECO:0000256" key="4">
    <source>
        <dbReference type="ARBA" id="ARBA00022490"/>
    </source>
</evidence>
<dbReference type="Pfam" id="PF00466">
    <property type="entry name" value="Ribosomal_L10"/>
    <property type="match status" value="1"/>
</dbReference>
<dbReference type="GO" id="GO:0006364">
    <property type="term" value="P:rRNA processing"/>
    <property type="evidence" value="ECO:0007669"/>
    <property type="project" value="TreeGrafter"/>
</dbReference>
<dbReference type="InterPro" id="IPR040637">
    <property type="entry name" value="Ribosomal_uL10-like_insert"/>
</dbReference>
<dbReference type="PANTHER" id="PTHR45841:SF1">
    <property type="entry name" value="MRNA TURNOVER PROTEIN 4 HOMOLOG"/>
    <property type="match status" value="1"/>
</dbReference>
<keyword evidence="4 6" id="KW-0963">Cytoplasm</keyword>
<accession>A0A4T0F2C6</accession>
<dbReference type="InterPro" id="IPR001790">
    <property type="entry name" value="Ribosomal_uL10"/>
</dbReference>
<dbReference type="OrthoDB" id="10262308at2759"/>
<dbReference type="FunFam" id="3.30.70.1730:FF:000005">
    <property type="entry name" value="Ribosome assembly factor mrt4"/>
    <property type="match status" value="1"/>
</dbReference>
<evidence type="ECO:0000313" key="9">
    <source>
        <dbReference type="Proteomes" id="UP000310689"/>
    </source>
</evidence>
<evidence type="ECO:0000256" key="2">
    <source>
        <dbReference type="ARBA" id="ARBA00008889"/>
    </source>
</evidence>
<comment type="similarity">
    <text evidence="2 6">Belongs to the universal ribosomal protein uL10 family.</text>
</comment>
<dbReference type="Pfam" id="PF17777">
    <property type="entry name" value="RL10P_insert"/>
    <property type="match status" value="1"/>
</dbReference>
<evidence type="ECO:0000259" key="7">
    <source>
        <dbReference type="Pfam" id="PF17777"/>
    </source>
</evidence>
<dbReference type="PANTHER" id="PTHR45841">
    <property type="entry name" value="MRNA TURNOVER PROTEIN 4 MRTO4"/>
    <property type="match status" value="1"/>
</dbReference>
<proteinExistence type="inferred from homology"/>
<dbReference type="GO" id="GO:0000956">
    <property type="term" value="P:nuclear-transcribed mRNA catabolic process"/>
    <property type="evidence" value="ECO:0007669"/>
    <property type="project" value="TreeGrafter"/>
</dbReference>
<dbReference type="EMBL" id="SPOI01000139">
    <property type="protein sequence ID" value="TIB36014.1"/>
    <property type="molecule type" value="Genomic_DNA"/>
</dbReference>
<dbReference type="GO" id="GO:0003723">
    <property type="term" value="F:RNA binding"/>
    <property type="evidence" value="ECO:0007669"/>
    <property type="project" value="TreeGrafter"/>
</dbReference>
<dbReference type="InterPro" id="IPR043164">
    <property type="entry name" value="Ribosomal_uL10-like_insert_sf"/>
</dbReference>